<evidence type="ECO:0000313" key="1">
    <source>
        <dbReference type="EMBL" id="GHI41112.1"/>
    </source>
</evidence>
<name>A0ABQ3QV04_9ACTN</name>
<proteinExistence type="predicted"/>
<dbReference type="Proteomes" id="UP001050808">
    <property type="component" value="Unassembled WGS sequence"/>
</dbReference>
<reference evidence="1" key="1">
    <citation type="submission" date="2024-05" db="EMBL/GenBank/DDBJ databases">
        <title>Whole genome shotgun sequence of Streptomyces violascens NBRC 12920.</title>
        <authorList>
            <person name="Komaki H."/>
            <person name="Tamura T."/>
        </authorList>
    </citation>
    <scope>NUCLEOTIDE SEQUENCE</scope>
    <source>
        <strain evidence="1">NBRC 12920</strain>
    </source>
</reference>
<dbReference type="EMBL" id="BNDY01000017">
    <property type="protein sequence ID" value="GHI41112.1"/>
    <property type="molecule type" value="Genomic_DNA"/>
</dbReference>
<comment type="caution">
    <text evidence="1">The sequence shown here is derived from an EMBL/GenBank/DDBJ whole genome shotgun (WGS) entry which is preliminary data.</text>
</comment>
<protein>
    <submittedName>
        <fullName evidence="1">Uncharacterized protein</fullName>
    </submittedName>
</protein>
<organism evidence="1 2">
    <name type="scientific">Streptomyces violascens</name>
    <dbReference type="NCBI Taxonomy" id="67381"/>
    <lineage>
        <taxon>Bacteria</taxon>
        <taxon>Bacillati</taxon>
        <taxon>Actinomycetota</taxon>
        <taxon>Actinomycetes</taxon>
        <taxon>Kitasatosporales</taxon>
        <taxon>Streptomycetaceae</taxon>
        <taxon>Streptomyces</taxon>
    </lineage>
</organism>
<gene>
    <name evidence="1" type="ORF">Sviol_55200</name>
</gene>
<dbReference type="RefSeq" id="WP_226599540.1">
    <property type="nucleotide sequence ID" value="NZ_BNDY01000017.1"/>
</dbReference>
<sequence>MNSDILHWLLAQLGPDTDTDDLAARYDRLHSARAVADEVLRERIATLIAEPLKVTVNGVATIDNSANATALERRLEYLQDSRAPDVTEADSLITVQLRARSRR</sequence>
<keyword evidence="2" id="KW-1185">Reference proteome</keyword>
<evidence type="ECO:0000313" key="2">
    <source>
        <dbReference type="Proteomes" id="UP001050808"/>
    </source>
</evidence>
<accession>A0ABQ3QV04</accession>